<comment type="caution">
    <text evidence="5">The sequence shown here is derived from an EMBL/GenBank/DDBJ whole genome shotgun (WGS) entry which is preliminary data.</text>
</comment>
<dbReference type="InterPro" id="IPR037185">
    <property type="entry name" value="EmrE-like"/>
</dbReference>
<feature type="transmembrane region" description="Helical" evidence="3">
    <location>
        <begin position="166"/>
        <end position="187"/>
    </location>
</feature>
<evidence type="ECO:0000259" key="4">
    <source>
        <dbReference type="Pfam" id="PF00892"/>
    </source>
</evidence>
<keyword evidence="3" id="KW-1133">Transmembrane helix</keyword>
<feature type="transmembrane region" description="Helical" evidence="3">
    <location>
        <begin position="53"/>
        <end position="71"/>
    </location>
</feature>
<dbReference type="PROSITE" id="PS51257">
    <property type="entry name" value="PROKAR_LIPOPROTEIN"/>
    <property type="match status" value="1"/>
</dbReference>
<keyword evidence="3" id="KW-0812">Transmembrane</keyword>
<proteinExistence type="inferred from homology"/>
<dbReference type="Pfam" id="PF00892">
    <property type="entry name" value="EamA"/>
    <property type="match status" value="2"/>
</dbReference>
<organism evidence="5 6">
    <name type="scientific">Saccharopolyspora montiporae</name>
    <dbReference type="NCBI Taxonomy" id="2781240"/>
    <lineage>
        <taxon>Bacteria</taxon>
        <taxon>Bacillati</taxon>
        <taxon>Actinomycetota</taxon>
        <taxon>Actinomycetes</taxon>
        <taxon>Pseudonocardiales</taxon>
        <taxon>Pseudonocardiaceae</taxon>
        <taxon>Saccharopolyspora</taxon>
    </lineage>
</organism>
<keyword evidence="3" id="KW-0472">Membrane</keyword>
<dbReference type="PANTHER" id="PTHR22911">
    <property type="entry name" value="ACYL-MALONYL CONDENSING ENZYME-RELATED"/>
    <property type="match status" value="1"/>
</dbReference>
<evidence type="ECO:0000256" key="2">
    <source>
        <dbReference type="SAM" id="MobiDB-lite"/>
    </source>
</evidence>
<feature type="transmembrane region" description="Helical" evidence="3">
    <location>
        <begin position="232"/>
        <end position="252"/>
    </location>
</feature>
<dbReference type="AlphaFoldDB" id="A0A929B8S2"/>
<accession>A0A929B8S2</accession>
<feature type="transmembrane region" description="Helical" evidence="3">
    <location>
        <begin position="140"/>
        <end position="160"/>
    </location>
</feature>
<evidence type="ECO:0000256" key="1">
    <source>
        <dbReference type="ARBA" id="ARBA00007362"/>
    </source>
</evidence>
<feature type="transmembrane region" description="Helical" evidence="3">
    <location>
        <begin position="264"/>
        <end position="283"/>
    </location>
</feature>
<name>A0A929B8S2_9PSEU</name>
<reference evidence="5" key="1">
    <citation type="submission" date="2020-10" db="EMBL/GenBank/DDBJ databases">
        <title>Diversity and distribution of actinomycetes associated with coral in the coast of Hainan.</title>
        <authorList>
            <person name="Li F."/>
        </authorList>
    </citation>
    <scope>NUCLEOTIDE SEQUENCE</scope>
    <source>
        <strain evidence="5">HNM0983</strain>
    </source>
</reference>
<feature type="transmembrane region" description="Helical" evidence="3">
    <location>
        <begin position="83"/>
        <end position="104"/>
    </location>
</feature>
<feature type="region of interest" description="Disordered" evidence="2">
    <location>
        <begin position="1"/>
        <end position="20"/>
    </location>
</feature>
<feature type="domain" description="EamA" evidence="4">
    <location>
        <begin position="27"/>
        <end position="154"/>
    </location>
</feature>
<gene>
    <name evidence="5" type="ORF">IQ251_04205</name>
</gene>
<dbReference type="GO" id="GO:0016020">
    <property type="term" value="C:membrane"/>
    <property type="evidence" value="ECO:0007669"/>
    <property type="project" value="InterPro"/>
</dbReference>
<feature type="transmembrane region" description="Helical" evidence="3">
    <location>
        <begin position="27"/>
        <end position="47"/>
    </location>
</feature>
<keyword evidence="6" id="KW-1185">Reference proteome</keyword>
<dbReference type="PANTHER" id="PTHR22911:SF79">
    <property type="entry name" value="MOBA-LIKE NTP TRANSFERASE DOMAIN-CONTAINING PROTEIN"/>
    <property type="match status" value="1"/>
</dbReference>
<dbReference type="SUPFAM" id="SSF103481">
    <property type="entry name" value="Multidrug resistance efflux transporter EmrE"/>
    <property type="match status" value="2"/>
</dbReference>
<feature type="compositionally biased region" description="Pro residues" evidence="2">
    <location>
        <begin position="8"/>
        <end position="20"/>
    </location>
</feature>
<dbReference type="EMBL" id="JADEYC010000007">
    <property type="protein sequence ID" value="MBE9373648.1"/>
    <property type="molecule type" value="Genomic_DNA"/>
</dbReference>
<feature type="domain" description="EamA" evidence="4">
    <location>
        <begin position="169"/>
        <end position="304"/>
    </location>
</feature>
<dbReference type="Gene3D" id="1.10.3730.20">
    <property type="match status" value="1"/>
</dbReference>
<feature type="transmembrane region" description="Helical" evidence="3">
    <location>
        <begin position="110"/>
        <end position="128"/>
    </location>
</feature>
<evidence type="ECO:0000256" key="3">
    <source>
        <dbReference type="SAM" id="Phobius"/>
    </source>
</evidence>
<protein>
    <submittedName>
        <fullName evidence="5">EamA family transporter</fullName>
    </submittedName>
</protein>
<evidence type="ECO:0000313" key="6">
    <source>
        <dbReference type="Proteomes" id="UP000598360"/>
    </source>
</evidence>
<comment type="similarity">
    <text evidence="1">Belongs to the EamA transporter family.</text>
</comment>
<dbReference type="Proteomes" id="UP000598360">
    <property type="component" value="Unassembled WGS sequence"/>
</dbReference>
<sequence length="317" mass="32268">MQDKLPGTPTPGTPTPGTPAPGAPPGLVVIAAACCLSLTGVLVKLAAVDAGTVAFLRCAIALLALGPLAVRECRRHGMLPRPLLGWAVLAGVFLGLDYAMYTAAILDAGAGVATVLNNVQVIVFPVLARVLSATPIRPRFLLACPIMLAGMALVGGAFAHDPQVTHQLRGTVLGLLSGAAYAGYLHLNRQSGRHSPRHLVTPVCAATGSAALVIGLLAPATTGIDLTLPGSAWLWITLLALIGQVAPFLLLASAIPRTAPNTAATLLLLQPVLAVVFGMLIVAEAPAPSQLLGCLVVVLAVWFANHSPRSAPVGQSG</sequence>
<dbReference type="InterPro" id="IPR000620">
    <property type="entry name" value="EamA_dom"/>
</dbReference>
<feature type="transmembrane region" description="Helical" evidence="3">
    <location>
        <begin position="199"/>
        <end position="220"/>
    </location>
</feature>
<evidence type="ECO:0000313" key="5">
    <source>
        <dbReference type="EMBL" id="MBE9373648.1"/>
    </source>
</evidence>
<feature type="transmembrane region" description="Helical" evidence="3">
    <location>
        <begin position="289"/>
        <end position="305"/>
    </location>
</feature>